<dbReference type="InterPro" id="IPR050325">
    <property type="entry name" value="Prot/Nucl_acid_deglycase"/>
</dbReference>
<evidence type="ECO:0000259" key="1">
    <source>
        <dbReference type="Pfam" id="PF01965"/>
    </source>
</evidence>
<dbReference type="PANTHER" id="PTHR48094:SF12">
    <property type="entry name" value="PARKINSON DISEASE PROTEIN 7 HOMOLOG"/>
    <property type="match status" value="1"/>
</dbReference>
<name>A0A6P1Y1I9_9SPIR</name>
<sequence length="195" mass="20650">MQRFFLFIADGFEEVEAVTPLDYLRRCGTDLTLVGVDADVIRSSRGLTVTCDIALSELIGRGVEAKENAERLAASTALAILPGGLPNSRTLSENTELRSFITETVKHGGLVAAICAAPALALGGWGLLEGKRFTCYPGMGADLPTQPVKGARVIRDGQFITACGAGAAEEFAFTLVDALYGEKRLAELKSSIVAR</sequence>
<dbReference type="Gene3D" id="3.40.50.880">
    <property type="match status" value="1"/>
</dbReference>
<proteinExistence type="predicted"/>
<dbReference type="CDD" id="cd03135">
    <property type="entry name" value="GATase1_DJ-1"/>
    <property type="match status" value="1"/>
</dbReference>
<evidence type="ECO:0000313" key="3">
    <source>
        <dbReference type="Proteomes" id="UP000464374"/>
    </source>
</evidence>
<dbReference type="EMBL" id="CP048020">
    <property type="protein sequence ID" value="QHX43657.1"/>
    <property type="molecule type" value="Genomic_DNA"/>
</dbReference>
<evidence type="ECO:0000313" key="2">
    <source>
        <dbReference type="EMBL" id="QHX43657.1"/>
    </source>
</evidence>
<protein>
    <submittedName>
        <fullName evidence="2">DJ-1/PfpI family protein</fullName>
    </submittedName>
</protein>
<gene>
    <name evidence="2" type="ORF">GWP43_09655</name>
</gene>
<dbReference type="AlphaFoldDB" id="A0A6P1Y1I9"/>
<dbReference type="InterPro" id="IPR002818">
    <property type="entry name" value="DJ-1/PfpI"/>
</dbReference>
<reference evidence="2 3" key="1">
    <citation type="submission" date="2020-01" db="EMBL/GenBank/DDBJ databases">
        <title>Complete genome sequence of a human oral phylogroup 1 Treponema sp. strain ATCC 700766, originally isolated from periodontitis dental plaque.</title>
        <authorList>
            <person name="Chan Y."/>
            <person name="Huo Y.-B."/>
            <person name="Yu X.-L."/>
            <person name="Zeng H."/>
            <person name="Leung W.-K."/>
            <person name="Watt R.M."/>
        </authorList>
    </citation>
    <scope>NUCLEOTIDE SEQUENCE [LARGE SCALE GENOMIC DNA]</scope>
    <source>
        <strain evidence="2 3">OMZ 804</strain>
    </source>
</reference>
<dbReference type="KEGG" id="trz:GWP43_09655"/>
<dbReference type="GO" id="GO:0005737">
    <property type="term" value="C:cytoplasm"/>
    <property type="evidence" value="ECO:0007669"/>
    <property type="project" value="TreeGrafter"/>
</dbReference>
<dbReference type="PANTHER" id="PTHR48094">
    <property type="entry name" value="PROTEIN/NUCLEIC ACID DEGLYCASE DJ-1-RELATED"/>
    <property type="match status" value="1"/>
</dbReference>
<dbReference type="Pfam" id="PF01965">
    <property type="entry name" value="DJ-1_PfpI"/>
    <property type="match status" value="1"/>
</dbReference>
<dbReference type="InterPro" id="IPR029062">
    <property type="entry name" value="Class_I_gatase-like"/>
</dbReference>
<organism evidence="2 3">
    <name type="scientific">Treponema vincentii</name>
    <dbReference type="NCBI Taxonomy" id="69710"/>
    <lineage>
        <taxon>Bacteria</taxon>
        <taxon>Pseudomonadati</taxon>
        <taxon>Spirochaetota</taxon>
        <taxon>Spirochaetia</taxon>
        <taxon>Spirochaetales</taxon>
        <taxon>Treponemataceae</taxon>
        <taxon>Treponema</taxon>
    </lineage>
</organism>
<dbReference type="Proteomes" id="UP000464374">
    <property type="component" value="Chromosome"/>
</dbReference>
<dbReference type="RefSeq" id="WP_162663972.1">
    <property type="nucleotide sequence ID" value="NZ_CP048020.1"/>
</dbReference>
<feature type="domain" description="DJ-1/PfpI" evidence="1">
    <location>
        <begin position="4"/>
        <end position="177"/>
    </location>
</feature>
<accession>A0A6P1Y1I9</accession>
<dbReference type="SUPFAM" id="SSF52317">
    <property type="entry name" value="Class I glutamine amidotransferase-like"/>
    <property type="match status" value="1"/>
</dbReference>